<dbReference type="eggNOG" id="COG1511">
    <property type="taxonomic scope" value="Bacteria"/>
</dbReference>
<keyword evidence="8" id="KW-1185">Reference proteome</keyword>
<dbReference type="PANTHER" id="PTHR43077:SF10">
    <property type="entry name" value="TRANSPORT PERMEASE PROTEIN"/>
    <property type="match status" value="1"/>
</dbReference>
<dbReference type="InterPro" id="IPR023908">
    <property type="entry name" value="xxxLxxG_rpt"/>
</dbReference>
<name>D9QDA5_CORP2</name>
<evidence type="ECO:0000256" key="3">
    <source>
        <dbReference type="ARBA" id="ARBA00022989"/>
    </source>
</evidence>
<dbReference type="NCBIfam" id="TIGR03061">
    <property type="entry name" value="pip_yhgE_Nterm"/>
    <property type="match status" value="1"/>
</dbReference>
<feature type="transmembrane region" description="Helical" evidence="5">
    <location>
        <begin position="586"/>
        <end position="607"/>
    </location>
</feature>
<dbReference type="KEGG" id="cpq:CPC231_10340"/>
<dbReference type="Proteomes" id="UP000000276">
    <property type="component" value="Chromosome"/>
</dbReference>
<evidence type="ECO:0000256" key="5">
    <source>
        <dbReference type="SAM" id="Phobius"/>
    </source>
</evidence>
<feature type="domain" description="ABC-2 type transporter transmembrane" evidence="6">
    <location>
        <begin position="21"/>
        <end position="158"/>
    </location>
</feature>
<keyword evidence="2 5" id="KW-0812">Transmembrane</keyword>
<dbReference type="PANTHER" id="PTHR43077">
    <property type="entry name" value="TRANSPORT PERMEASE YVFS-RELATED"/>
    <property type="match status" value="1"/>
</dbReference>
<dbReference type="HOGENOM" id="CLU_004534_1_1_11"/>
<evidence type="ECO:0000256" key="1">
    <source>
        <dbReference type="ARBA" id="ARBA00004141"/>
    </source>
</evidence>
<evidence type="ECO:0000256" key="4">
    <source>
        <dbReference type="ARBA" id="ARBA00023136"/>
    </source>
</evidence>
<dbReference type="GO" id="GO:0016020">
    <property type="term" value="C:membrane"/>
    <property type="evidence" value="ECO:0007669"/>
    <property type="project" value="UniProtKB-SubCell"/>
</dbReference>
<feature type="transmembrane region" description="Helical" evidence="5">
    <location>
        <begin position="528"/>
        <end position="552"/>
    </location>
</feature>
<proteinExistence type="predicted"/>
<comment type="subcellular location">
    <subcellularLocation>
        <location evidence="1">Membrane</location>
        <topology evidence="1">Multi-pass membrane protein</topology>
    </subcellularLocation>
</comment>
<sequence>MSQLTSQATRHFSWKRLCAVVFLLLPVVASVVYMWAMWDPTKNLRSVDLAVVNEDAGATRNGEFERYGDKVVKGLLARDYLAFREVDANEAKKGLDSGKYLFTVTIPESFSANVNTLLADKPTNPEITISYNDFNGTNGSVLTGGLVPKIQQAVSASISESYAKKLLTGVNNLGGGLTRAADGSAKLDEGAGKLQAGLAKGMSGAQQLNGGAHQLADGTSQLAAGAGRLAQGTARLGDGAQQIDAGVGKLTDTLIPVLTTAQKAAPQLQQAADALRAIGAVEQANKVQELATKFDANNPDNQVAQLHKLKNGTATLATMLSDPNSEYYGGVLKLKDGIERLNTGAIKLNTGAGKLADGTQQLHDGSLKLKDGTSQLAGKLGTGASNAPNAKNVEASAKQVAVPIIYKENNSNPVQTVVDSKDPTVKSLSGGASMLIVMVFGFLLMAMAAILIPHVFGTDRRSAFVGPTLKSFAGLAGVGVITLAVLAMGASLVGWKPASIAGIALGFLLTATAAAATNQMLRALLGRFTGGIAILAAFAFGMFSFGGVWPLATVPSFFQVFHPITPMTYARNAFVQASQGELNGSYGVAILVLLAFTLIPLAITLVVRSARVKKLREEHGKDSSTETPEPALV</sequence>
<keyword evidence="4 5" id="KW-0472">Membrane</keyword>
<gene>
    <name evidence="7" type="ORF">CPC231_10340</name>
</gene>
<dbReference type="InterPro" id="IPR051328">
    <property type="entry name" value="T7SS_ABC-Transporter"/>
</dbReference>
<dbReference type="STRING" id="681645.CpC231_2041"/>
<evidence type="ECO:0000313" key="7">
    <source>
        <dbReference type="EMBL" id="ADL11490.1"/>
    </source>
</evidence>
<feature type="transmembrane region" description="Helical" evidence="5">
    <location>
        <begin position="498"/>
        <end position="516"/>
    </location>
</feature>
<dbReference type="Pfam" id="PF12698">
    <property type="entry name" value="ABC2_membrane_3"/>
    <property type="match status" value="1"/>
</dbReference>
<dbReference type="RefSeq" id="WP_013242904.1">
    <property type="nucleotide sequence ID" value="NC_017301.2"/>
</dbReference>
<dbReference type="InterPro" id="IPR013525">
    <property type="entry name" value="ABC2_TM"/>
</dbReference>
<evidence type="ECO:0000313" key="8">
    <source>
        <dbReference type="Proteomes" id="UP000000276"/>
    </source>
</evidence>
<dbReference type="NCBIfam" id="TIGR03057">
    <property type="entry name" value="xxxLxxG_by_4"/>
    <property type="match status" value="4"/>
</dbReference>
<keyword evidence="3 5" id="KW-1133">Transmembrane helix</keyword>
<evidence type="ECO:0000259" key="6">
    <source>
        <dbReference type="Pfam" id="PF12698"/>
    </source>
</evidence>
<feature type="transmembrane region" description="Helical" evidence="5">
    <location>
        <begin position="431"/>
        <end position="452"/>
    </location>
</feature>
<reference evidence="7 8" key="1">
    <citation type="journal article" date="2011" name="J. Bacteriol.">
        <title>Complete genome sequence of Corynebacterium pseudotuberculosis I19, a strain isolated from a cow in Israel with bovine mastitis.</title>
        <authorList>
            <consortium name="Consortium: Rede Paraense de Genomica e Proteomica (RPGP)"/>
            <person name="Silva A."/>
            <person name="Schneider M.P."/>
            <person name="Cerdeira L."/>
            <person name="Barbosa M.S."/>
            <person name="Ramos R.T."/>
            <person name="Carneiro A.R."/>
            <person name="Santos R."/>
            <person name="Lima M."/>
            <person name="D'Afonseca V."/>
            <person name="Almeida S.S."/>
            <person name="Santos A.R."/>
            <person name="Soares S.C."/>
            <person name="Pinto A.C."/>
            <person name="Ali A."/>
            <person name="Dorella F.A."/>
            <person name="Rocha F."/>
            <person name="de Abreu V.A."/>
            <person name="Trost E."/>
            <person name="Tauch A."/>
            <person name="Shpigel N."/>
            <person name="Miyoshi A."/>
            <person name="Azevedo V."/>
        </authorList>
    </citation>
    <scope>NUCLEOTIDE SEQUENCE [LARGE SCALE GENOMIC DNA]</scope>
    <source>
        <strain evidence="7 8">C231</strain>
    </source>
</reference>
<evidence type="ECO:0000256" key="2">
    <source>
        <dbReference type="ARBA" id="ARBA00022692"/>
    </source>
</evidence>
<dbReference type="PATRIC" id="fig|681645.3.peg.2145"/>
<dbReference type="AlphaFoldDB" id="D9QDA5"/>
<organism evidence="7 8">
    <name type="scientific">Corynebacterium pseudotuberculosis (strain C231)</name>
    <dbReference type="NCBI Taxonomy" id="681645"/>
    <lineage>
        <taxon>Bacteria</taxon>
        <taxon>Bacillati</taxon>
        <taxon>Actinomycetota</taxon>
        <taxon>Actinomycetes</taxon>
        <taxon>Mycobacteriales</taxon>
        <taxon>Corynebacteriaceae</taxon>
        <taxon>Corynebacterium</taxon>
    </lineage>
</organism>
<dbReference type="InterPro" id="IPR017500">
    <property type="entry name" value="Phage_infect_YhgE_N"/>
</dbReference>
<protein>
    <submittedName>
        <fullName evidence="7">ABC transporter permease</fullName>
    </submittedName>
</protein>
<feature type="transmembrane region" description="Helical" evidence="5">
    <location>
        <begin position="472"/>
        <end position="492"/>
    </location>
</feature>
<dbReference type="GO" id="GO:0140359">
    <property type="term" value="F:ABC-type transporter activity"/>
    <property type="evidence" value="ECO:0007669"/>
    <property type="project" value="InterPro"/>
</dbReference>
<dbReference type="GeneID" id="93975083"/>
<dbReference type="EMBL" id="CP001829">
    <property type="protein sequence ID" value="ADL11490.1"/>
    <property type="molecule type" value="Genomic_DNA"/>
</dbReference>
<reference evidence="7 8" key="2">
    <citation type="journal article" date="2011" name="PLoS ONE">
        <title>Evidence for reductive genome evolution and lateral acquisition of virulence functions in two Corynebacterium pseudotuberculosis strains.</title>
        <authorList>
            <person name="Ruiz J.C."/>
            <person name="D'Afonseca V."/>
            <person name="Silva A."/>
            <person name="Ali A."/>
            <person name="Pinto A.C."/>
            <person name="Santos A.R."/>
            <person name="Rocha A.A."/>
            <person name="Lopes D.O."/>
            <person name="Dorella F.A."/>
            <person name="Pacheco L.G."/>
            <person name="Costa M.P."/>
            <person name="Turk M.Z."/>
            <person name="Seyffert N."/>
            <person name="Moraes P.M."/>
            <person name="Soares S.C."/>
            <person name="Almeida S.S."/>
            <person name="Castro T.L."/>
            <person name="Abreu V.A."/>
            <person name="Trost E."/>
            <person name="Baumbach J."/>
            <person name="Tauch A."/>
            <person name="Schneider M.P."/>
            <person name="McCulloch J."/>
            <person name="Cerdeira L.T."/>
            <person name="Ramos R.T."/>
            <person name="Zerlotini A."/>
            <person name="Dominitini A."/>
            <person name="Resende D.M."/>
            <person name="Coser E.M."/>
            <person name="Oliveira L.M."/>
            <person name="Pedrosa A.L."/>
            <person name="Vieira C.U."/>
            <person name="Guimaraes C.T."/>
            <person name="Bartholomeu D.C."/>
            <person name="Oliveira D.M."/>
            <person name="Santos F.R."/>
            <person name="Rabelo E.M."/>
            <person name="Lobo F.P."/>
            <person name="Franco G.R."/>
            <person name="Costa A.F."/>
            <person name="Castro I.M."/>
            <person name="Dias S.R."/>
            <person name="Ferro J.A."/>
            <person name="Ortega J.M."/>
            <person name="Paiva L.V."/>
            <person name="Goulart L.R."/>
            <person name="Almeida J.F."/>
            <person name="Ferro M.I."/>
            <person name="Carneiro N.P."/>
            <person name="Falcao P.R."/>
            <person name="Grynberg P."/>
            <person name="Teixeira S.M."/>
            <person name="Brommonschenkel S."/>
            <person name="Oliveira S.C."/>
            <person name="Meyer R."/>
            <person name="Moore R.J."/>
            <person name="Miyoshi A."/>
            <person name="Oliveira G.C."/>
            <person name="Azevedo V."/>
        </authorList>
    </citation>
    <scope>NUCLEOTIDE SEQUENCE [LARGE SCALE GENOMIC DNA]</scope>
    <source>
        <strain evidence="7 8">C231</strain>
    </source>
</reference>
<dbReference type="Gene3D" id="3.40.1710.10">
    <property type="entry name" value="abc type-2 transporter like domain"/>
    <property type="match status" value="1"/>
</dbReference>
<accession>D9QDA5</accession>
<dbReference type="OrthoDB" id="9811483at2"/>